<dbReference type="SUPFAM" id="SSF81296">
    <property type="entry name" value="E set domains"/>
    <property type="match status" value="1"/>
</dbReference>
<dbReference type="RefSeq" id="WP_138325140.1">
    <property type="nucleotide sequence ID" value="NZ_VCDI01000002.1"/>
</dbReference>
<comment type="caution">
    <text evidence="2">The sequence shown here is derived from an EMBL/GenBank/DDBJ whole genome shotgun (WGS) entry which is preliminary data.</text>
</comment>
<dbReference type="CDD" id="cd11294">
    <property type="entry name" value="E_set_Esterase_like_N"/>
    <property type="match status" value="1"/>
</dbReference>
<evidence type="ECO:0000313" key="2">
    <source>
        <dbReference type="EMBL" id="TLU73067.1"/>
    </source>
</evidence>
<feature type="chain" id="PRO_5024408570" evidence="1">
    <location>
        <begin position="22"/>
        <end position="392"/>
    </location>
</feature>
<dbReference type="InterPro" id="IPR000801">
    <property type="entry name" value="Esterase-like"/>
</dbReference>
<dbReference type="InterPro" id="IPR014756">
    <property type="entry name" value="Ig_E-set"/>
</dbReference>
<organism evidence="2 3">
    <name type="scientific">Lichenicoccus roseus</name>
    <dbReference type="NCBI Taxonomy" id="2683649"/>
    <lineage>
        <taxon>Bacteria</taxon>
        <taxon>Pseudomonadati</taxon>
        <taxon>Pseudomonadota</taxon>
        <taxon>Alphaproteobacteria</taxon>
        <taxon>Acetobacterales</taxon>
        <taxon>Acetobacteraceae</taxon>
        <taxon>Lichenicoccus</taxon>
    </lineage>
</organism>
<dbReference type="OrthoDB" id="9784036at2"/>
<dbReference type="Pfam" id="PF00756">
    <property type="entry name" value="Esterase"/>
    <property type="match status" value="1"/>
</dbReference>
<dbReference type="InterPro" id="IPR029058">
    <property type="entry name" value="AB_hydrolase_fold"/>
</dbReference>
<gene>
    <name evidence="2" type="ORF">FE263_06420</name>
</gene>
<evidence type="ECO:0000256" key="1">
    <source>
        <dbReference type="SAM" id="SignalP"/>
    </source>
</evidence>
<accession>A0A5R9J943</accession>
<dbReference type="PANTHER" id="PTHR48098:SF1">
    <property type="entry name" value="DIACYLGLYCEROL ACYLTRANSFERASE_MYCOLYLTRANSFERASE AG85A"/>
    <property type="match status" value="1"/>
</dbReference>
<dbReference type="SUPFAM" id="SSF53474">
    <property type="entry name" value="alpha/beta-Hydrolases"/>
    <property type="match status" value="1"/>
</dbReference>
<dbReference type="InterPro" id="IPR050583">
    <property type="entry name" value="Mycobacterial_A85_antigen"/>
</dbReference>
<dbReference type="GO" id="GO:0016747">
    <property type="term" value="F:acyltransferase activity, transferring groups other than amino-acyl groups"/>
    <property type="evidence" value="ECO:0007669"/>
    <property type="project" value="TreeGrafter"/>
</dbReference>
<sequence>MRRAAAVAASLALLAAAPAGAATNSNVAAKPPSSQALGEYVTGKPVGGRITLRLFAPDARRVTLFLGNVDPTVTPPATLMRKASNGVWSTTVGPLAPDMYEYYFSVDGYRSIDTGAALQKPQRQANTSLVLVPGSLLDDRDVPHGVVGSVRYHSDALHADRQMYVYTPPGYTPSGDRLPVLYLYHGFMDTSGSWVFEGRLPEILDNLIASGKARPMIVVAPDTETEVPVAEDFPGPRLVPEFFARNALSADAELTHEIIPYVQSHYAVRDDADGRAIAGLSQGGYQTLSSGLGHPGLFHWIGAFSPGPLQAPPNALIEAGLANPARVNATLKDFVLTVGDRDGLVLPATEQFEARLTGLHIRHRYEQAPGHAHEFDLWRADLADLLQRLFRP</sequence>
<keyword evidence="1" id="KW-0732">Signal</keyword>
<dbReference type="EMBL" id="VCDI01000002">
    <property type="protein sequence ID" value="TLU73067.1"/>
    <property type="molecule type" value="Genomic_DNA"/>
</dbReference>
<dbReference type="Gene3D" id="3.40.50.1820">
    <property type="entry name" value="alpha/beta hydrolase"/>
    <property type="match status" value="1"/>
</dbReference>
<name>A0A5R9J943_9PROT</name>
<keyword evidence="3" id="KW-1185">Reference proteome</keyword>
<dbReference type="Proteomes" id="UP000305654">
    <property type="component" value="Unassembled WGS sequence"/>
</dbReference>
<dbReference type="Gene3D" id="2.60.40.10">
    <property type="entry name" value="Immunoglobulins"/>
    <property type="match status" value="1"/>
</dbReference>
<feature type="signal peptide" evidence="1">
    <location>
        <begin position="1"/>
        <end position="21"/>
    </location>
</feature>
<protein>
    <submittedName>
        <fullName evidence="2">Esterase family protein</fullName>
    </submittedName>
</protein>
<dbReference type="InterPro" id="IPR013783">
    <property type="entry name" value="Ig-like_fold"/>
</dbReference>
<proteinExistence type="predicted"/>
<dbReference type="PANTHER" id="PTHR48098">
    <property type="entry name" value="ENTEROCHELIN ESTERASE-RELATED"/>
    <property type="match status" value="1"/>
</dbReference>
<reference evidence="2 3" key="1">
    <citation type="submission" date="2019-05" db="EMBL/GenBank/DDBJ databases">
        <authorList>
            <person name="Pankratov T."/>
            <person name="Grouzdev D."/>
        </authorList>
    </citation>
    <scope>NUCLEOTIDE SEQUENCE [LARGE SCALE GENOMIC DNA]</scope>
    <source>
        <strain evidence="2 3">KEBCLARHB70R</strain>
    </source>
</reference>
<dbReference type="AlphaFoldDB" id="A0A5R9J943"/>
<evidence type="ECO:0000313" key="3">
    <source>
        <dbReference type="Proteomes" id="UP000305654"/>
    </source>
</evidence>